<gene>
    <name evidence="2" type="ORF">KP509_15G072100</name>
</gene>
<dbReference type="Proteomes" id="UP000825935">
    <property type="component" value="Chromosome 15"/>
</dbReference>
<evidence type="ECO:0000313" key="2">
    <source>
        <dbReference type="EMBL" id="KAH7405478.1"/>
    </source>
</evidence>
<dbReference type="InterPro" id="IPR038808">
    <property type="entry name" value="MOS1-like"/>
</dbReference>
<comment type="caution">
    <text evidence="2">The sequence shown here is derived from an EMBL/GenBank/DDBJ whole genome shotgun (WGS) entry which is preliminary data.</text>
</comment>
<dbReference type="OrthoDB" id="1939715at2759"/>
<feature type="region of interest" description="Disordered" evidence="1">
    <location>
        <begin position="556"/>
        <end position="583"/>
    </location>
</feature>
<feature type="compositionally biased region" description="Polar residues" evidence="1">
    <location>
        <begin position="610"/>
        <end position="628"/>
    </location>
</feature>
<feature type="region of interest" description="Disordered" evidence="1">
    <location>
        <begin position="71"/>
        <end position="102"/>
    </location>
</feature>
<dbReference type="AlphaFoldDB" id="A0A8T2T9L2"/>
<feature type="compositionally biased region" description="Low complexity" evidence="1">
    <location>
        <begin position="87"/>
        <end position="99"/>
    </location>
</feature>
<organism evidence="2 3">
    <name type="scientific">Ceratopteris richardii</name>
    <name type="common">Triangle waterfern</name>
    <dbReference type="NCBI Taxonomy" id="49495"/>
    <lineage>
        <taxon>Eukaryota</taxon>
        <taxon>Viridiplantae</taxon>
        <taxon>Streptophyta</taxon>
        <taxon>Embryophyta</taxon>
        <taxon>Tracheophyta</taxon>
        <taxon>Polypodiopsida</taxon>
        <taxon>Polypodiidae</taxon>
        <taxon>Polypodiales</taxon>
        <taxon>Pteridineae</taxon>
        <taxon>Pteridaceae</taxon>
        <taxon>Parkerioideae</taxon>
        <taxon>Ceratopteris</taxon>
    </lineage>
</organism>
<keyword evidence="3" id="KW-1185">Reference proteome</keyword>
<proteinExistence type="predicted"/>
<evidence type="ECO:0000256" key="1">
    <source>
        <dbReference type="SAM" id="MobiDB-lite"/>
    </source>
</evidence>
<dbReference type="PANTHER" id="PTHR34805:SF1">
    <property type="entry name" value="PROTEIN MODIFIER OF SNC1 1"/>
    <property type="match status" value="1"/>
</dbReference>
<feature type="compositionally biased region" description="Basic and acidic residues" evidence="1">
    <location>
        <begin position="837"/>
        <end position="847"/>
    </location>
</feature>
<feature type="region of interest" description="Disordered" evidence="1">
    <location>
        <begin position="609"/>
        <end position="628"/>
    </location>
</feature>
<feature type="compositionally biased region" description="Polar residues" evidence="1">
    <location>
        <begin position="22"/>
        <end position="36"/>
    </location>
</feature>
<feature type="region of interest" description="Disordered" evidence="1">
    <location>
        <begin position="1"/>
        <end position="39"/>
    </location>
</feature>
<dbReference type="PANTHER" id="PTHR34805">
    <property type="entry name" value="PROTEIN MODIFIER OF SNC1 1"/>
    <property type="match status" value="1"/>
</dbReference>
<dbReference type="EMBL" id="CM035420">
    <property type="protein sequence ID" value="KAH7405478.1"/>
    <property type="molecule type" value="Genomic_DNA"/>
</dbReference>
<reference evidence="2" key="1">
    <citation type="submission" date="2021-08" db="EMBL/GenBank/DDBJ databases">
        <title>WGS assembly of Ceratopteris richardii.</title>
        <authorList>
            <person name="Marchant D.B."/>
            <person name="Chen G."/>
            <person name="Jenkins J."/>
            <person name="Shu S."/>
            <person name="Leebens-Mack J."/>
            <person name="Grimwood J."/>
            <person name="Schmutz J."/>
            <person name="Soltis P."/>
            <person name="Soltis D."/>
            <person name="Chen Z.-H."/>
        </authorList>
    </citation>
    <scope>NUCLEOTIDE SEQUENCE</scope>
    <source>
        <strain evidence="2">Whitten #5841</strain>
        <tissue evidence="2">Leaf</tissue>
    </source>
</reference>
<feature type="region of interest" description="Disordered" evidence="1">
    <location>
        <begin position="273"/>
        <end position="292"/>
    </location>
</feature>
<feature type="compositionally biased region" description="Basic and acidic residues" evidence="1">
    <location>
        <begin position="556"/>
        <end position="571"/>
    </location>
</feature>
<feature type="region of interest" description="Disordered" evidence="1">
    <location>
        <begin position="823"/>
        <end position="847"/>
    </location>
</feature>
<dbReference type="GO" id="GO:0040029">
    <property type="term" value="P:epigenetic regulation of gene expression"/>
    <property type="evidence" value="ECO:0007669"/>
    <property type="project" value="TreeGrafter"/>
</dbReference>
<accession>A0A8T2T9L2</accession>
<name>A0A8T2T9L2_CERRI</name>
<evidence type="ECO:0000313" key="3">
    <source>
        <dbReference type="Proteomes" id="UP000825935"/>
    </source>
</evidence>
<sequence>MASGERRSGTFRRGMTVLGKIPTSNVPKPINLPSQRSESRELESNVQNQLRGICGWDATAGVTFTSNHWRGGSTIIPPPKSSGAQVSGIGSSSPSSAASDGGGKIQENLILGSKAQAFGQTWVTGLSRLSISPMQAESTSSLVSLTQHSADSRHGYVKGIHNSEDVYSSSVSKGMSESKSSELPAHVMPCTGALFQEVYPLFLGKLHDEDVIVQGMANKASVYEGFQSSLSCTGTIPGNFEYLKTNPNSTESYDALDERGKSPSQVRYMNLLSTTSDPDSVPRSNAPAMTEFSPSSDEILLKEKGRHLDLWPDLQKYKDGQYDKVHREEDQFFSESDANSDTISTGKNERNHSMLMNRRHYQLEEAGLFSKEETNFLAMAPDETFTLLKRAPQSVENSKNAMNNSAQNDNLFSQDTEHKSLSMKKDVDQGDESGNITLHVKASKMTDTSLEVTKPVTNEVKISTEKIVNIKSASRYVEPLEKDQSVLFTSSASDGSMTNTKSKNNLKHNDTTKAAIESIKQAQKLTVQGHAEAIETINGVDDQMPARKTINKEAYRESQRLKKNQKNEKAWRPKSSFSGSKVVRKEQNIWKGKHNSGLLDKCDTERFDGSNVSSWPQNQGAKSSLTSDIRSKAESPFLLIESNNRQDEKMEYLNNWPEECENESSTLGDTRSSRLCHDPIIANQSCTMESINHGKAKGFPLSKTKDRLFCHKAEETPPPKLPAVERGATEKTTTYEVLPSSDLEITTKYEVLPSSDLEIKINCNVKIGEQQNFQASKSYDYEGQRARLKEIASQRAKQRRKEEEIRERERKAKARAKLEELERRASANARSVQNEHSTMDSMHDASKNRVNSSRYHSEVYFPMEASVQNSESSSACHILDNDEIKEELFLSQKLTNNKDILHLSNRRMVRNSKQDESGMIRNTIQDKTIAHMDSLTGQKGLSSSKGADFFSFSSKKYGLQGDVTDELEMQQRSNEIIYNNTGQTALVSQNQRMNILDGGVKYRGPKLWHAVSQLGMVEGESRAECKESFSESHADGLKEQELIMSDAQPNALCISQNNDFFNSDSNAELTHQSTGNNEPIQASSLQCSFDNLAGKMEYSGHAKVLSEEVDRFHV</sequence>
<protein>
    <submittedName>
        <fullName evidence="2">Uncharacterized protein</fullName>
    </submittedName>
</protein>